<dbReference type="InterPro" id="IPR000878">
    <property type="entry name" value="4pyrrol_Mease"/>
</dbReference>
<feature type="domain" description="Tetrapyrrole methylase" evidence="6">
    <location>
        <begin position="71"/>
        <end position="264"/>
    </location>
</feature>
<dbReference type="RefSeq" id="XP_005706358.1">
    <property type="nucleotide sequence ID" value="XM_005706301.1"/>
</dbReference>
<sequence length="352" mass="39979">MLGDRWYCRKLFYLFSCFLSSKRYASGLTRTYLSQRWIVLSKRKQVFGKRVELLCTSSKGKNQKETNSGCLYVVSTPIGNLADVSTRCLETLRKVDIIAAEDTRQTWKLLQHFGIQKVQFSLHQHNSVERIPKLLECFRQGKAVALVCDAGTPCISDPGHIVIEACHHNRIPVYPVPGACALTTALSVCGFPIPPFTFYGFLPIKGGERQQLLEEIKNTKHVVALYEAPHRLMLTLNDLLQHELSDRRILVARELTKVYEELHWSTVTSAVEYFGEKQVKGELTLILDRWDVSSDKDTERKMLSADDILKTLLNANIGSGSASKVIASLYNVPKQEWYKRAVEIREKLSKST</sequence>
<dbReference type="PANTHER" id="PTHR46111:SF1">
    <property type="entry name" value="RIBOSOMAL RNA SMALL SUBUNIT METHYLTRANSFERASE I"/>
    <property type="match status" value="1"/>
</dbReference>
<dbReference type="InterPro" id="IPR014777">
    <property type="entry name" value="4pyrrole_Mease_sub1"/>
</dbReference>
<evidence type="ECO:0000256" key="2">
    <source>
        <dbReference type="ARBA" id="ARBA00022552"/>
    </source>
</evidence>
<organism evidence="7 8">
    <name type="scientific">Galdieria sulphuraria</name>
    <name type="common">Red alga</name>
    <dbReference type="NCBI Taxonomy" id="130081"/>
    <lineage>
        <taxon>Eukaryota</taxon>
        <taxon>Rhodophyta</taxon>
        <taxon>Bangiophyceae</taxon>
        <taxon>Galdieriales</taxon>
        <taxon>Galdieriaceae</taxon>
        <taxon>Galdieria</taxon>
    </lineage>
</organism>
<dbReference type="OrthoDB" id="289942at2759"/>
<accession>M2Y1P7</accession>
<name>M2Y1P7_GALSU</name>
<dbReference type="FunFam" id="3.40.1010.10:FF:000007">
    <property type="entry name" value="Ribosomal RNA small subunit methyltransferase I"/>
    <property type="match status" value="1"/>
</dbReference>
<dbReference type="InterPro" id="IPR035996">
    <property type="entry name" value="4pyrrol_Methylase_sf"/>
</dbReference>
<dbReference type="eggNOG" id="ENOG502QQ7V">
    <property type="taxonomic scope" value="Eukaryota"/>
</dbReference>
<dbReference type="GO" id="GO:0032259">
    <property type="term" value="P:methylation"/>
    <property type="evidence" value="ECO:0007669"/>
    <property type="project" value="UniProtKB-KW"/>
</dbReference>
<dbReference type="GeneID" id="17088607"/>
<dbReference type="HAMAP" id="MF_01877">
    <property type="entry name" value="16SrRNA_methyltr_I"/>
    <property type="match status" value="1"/>
</dbReference>
<keyword evidence="3 7" id="KW-0489">Methyltransferase</keyword>
<keyword evidence="8" id="KW-1185">Reference proteome</keyword>
<dbReference type="InterPro" id="IPR014776">
    <property type="entry name" value="4pyrrole_Mease_sub2"/>
</dbReference>
<dbReference type="GO" id="GO:0006364">
    <property type="term" value="P:rRNA processing"/>
    <property type="evidence" value="ECO:0007669"/>
    <property type="project" value="UniProtKB-KW"/>
</dbReference>
<dbReference type="KEGG" id="gsl:Gasu_28380"/>
<evidence type="ECO:0000256" key="3">
    <source>
        <dbReference type="ARBA" id="ARBA00022603"/>
    </source>
</evidence>
<dbReference type="Gene3D" id="3.40.1010.10">
    <property type="entry name" value="Cobalt-precorrin-4 Transmethylase, Domain 1"/>
    <property type="match status" value="1"/>
</dbReference>
<dbReference type="GO" id="GO:0008168">
    <property type="term" value="F:methyltransferase activity"/>
    <property type="evidence" value="ECO:0007669"/>
    <property type="project" value="UniProtKB-KW"/>
</dbReference>
<keyword evidence="1" id="KW-0963">Cytoplasm</keyword>
<dbReference type="PIRSF" id="PIRSF005917">
    <property type="entry name" value="MTase_YraL"/>
    <property type="match status" value="1"/>
</dbReference>
<keyword evidence="2" id="KW-0698">rRNA processing</keyword>
<evidence type="ECO:0000313" key="7">
    <source>
        <dbReference type="EMBL" id="EME29838.1"/>
    </source>
</evidence>
<keyword evidence="5" id="KW-0949">S-adenosyl-L-methionine</keyword>
<dbReference type="STRING" id="130081.M2Y1P7"/>
<evidence type="ECO:0000256" key="1">
    <source>
        <dbReference type="ARBA" id="ARBA00022490"/>
    </source>
</evidence>
<evidence type="ECO:0000313" key="8">
    <source>
        <dbReference type="Proteomes" id="UP000030680"/>
    </source>
</evidence>
<proteinExistence type="inferred from homology"/>
<evidence type="ECO:0000256" key="4">
    <source>
        <dbReference type="ARBA" id="ARBA00022679"/>
    </source>
</evidence>
<gene>
    <name evidence="7" type="ORF">Gasu_28380</name>
</gene>
<dbReference type="PANTHER" id="PTHR46111">
    <property type="entry name" value="RIBOSOMAL RNA SMALL SUBUNIT METHYLTRANSFERASE I"/>
    <property type="match status" value="1"/>
</dbReference>
<dbReference type="NCBIfam" id="TIGR00096">
    <property type="entry name" value="16S rRNA (cytidine(1402)-2'-O)-methyltransferase"/>
    <property type="match status" value="1"/>
</dbReference>
<dbReference type="Gramene" id="EME29838">
    <property type="protein sequence ID" value="EME29838"/>
    <property type="gene ID" value="Gasu_28380"/>
</dbReference>
<keyword evidence="4 7" id="KW-0808">Transferase</keyword>
<dbReference type="FunFam" id="3.30.950.10:FF:000002">
    <property type="entry name" value="Ribosomal RNA small subunit methyltransferase I"/>
    <property type="match status" value="1"/>
</dbReference>
<dbReference type="CDD" id="cd11648">
    <property type="entry name" value="RsmI"/>
    <property type="match status" value="1"/>
</dbReference>
<evidence type="ECO:0000256" key="5">
    <source>
        <dbReference type="ARBA" id="ARBA00022691"/>
    </source>
</evidence>
<evidence type="ECO:0000259" key="6">
    <source>
        <dbReference type="Pfam" id="PF00590"/>
    </source>
</evidence>
<dbReference type="Gene3D" id="3.30.950.10">
    <property type="entry name" value="Methyltransferase, Cobalt-precorrin-4 Transmethylase, Domain 2"/>
    <property type="match status" value="1"/>
</dbReference>
<reference evidence="8" key="1">
    <citation type="journal article" date="2013" name="Science">
        <title>Gene transfer from bacteria and archaea facilitated evolution of an extremophilic eukaryote.</title>
        <authorList>
            <person name="Schonknecht G."/>
            <person name="Chen W.H."/>
            <person name="Ternes C.M."/>
            <person name="Barbier G.G."/>
            <person name="Shrestha R.P."/>
            <person name="Stanke M."/>
            <person name="Brautigam A."/>
            <person name="Baker B.J."/>
            <person name="Banfield J.F."/>
            <person name="Garavito R.M."/>
            <person name="Carr K."/>
            <person name="Wilkerson C."/>
            <person name="Rensing S.A."/>
            <person name="Gagneul D."/>
            <person name="Dickenson N.E."/>
            <person name="Oesterhelt C."/>
            <person name="Lercher M.J."/>
            <person name="Weber A.P."/>
        </authorList>
    </citation>
    <scope>NUCLEOTIDE SEQUENCE [LARGE SCALE GENOMIC DNA]</scope>
    <source>
        <strain evidence="8">074W</strain>
    </source>
</reference>
<dbReference type="SUPFAM" id="SSF53790">
    <property type="entry name" value="Tetrapyrrole methylase"/>
    <property type="match status" value="1"/>
</dbReference>
<dbReference type="OMA" id="PVVFYES"/>
<protein>
    <submittedName>
        <fullName evidence="7">Methyltransferase</fullName>
    </submittedName>
</protein>
<dbReference type="Proteomes" id="UP000030680">
    <property type="component" value="Unassembled WGS sequence"/>
</dbReference>
<dbReference type="Pfam" id="PF00590">
    <property type="entry name" value="TP_methylase"/>
    <property type="match status" value="1"/>
</dbReference>
<dbReference type="EMBL" id="KB454505">
    <property type="protein sequence ID" value="EME29838.1"/>
    <property type="molecule type" value="Genomic_DNA"/>
</dbReference>
<dbReference type="InterPro" id="IPR008189">
    <property type="entry name" value="rRNA_ssu_MeTfrase_I"/>
</dbReference>
<dbReference type="AlphaFoldDB" id="M2Y1P7"/>